<protein>
    <submittedName>
        <fullName evidence="2">Uncharacterized protein</fullName>
    </submittedName>
</protein>
<feature type="region of interest" description="Disordered" evidence="1">
    <location>
        <begin position="1"/>
        <end position="20"/>
    </location>
</feature>
<accession>A0A0E9XLW1</accession>
<sequence length="20" mass="2081">MPTVSSAKKENTTASTTEPT</sequence>
<evidence type="ECO:0000313" key="2">
    <source>
        <dbReference type="EMBL" id="JAI02801.1"/>
    </source>
</evidence>
<reference evidence="2" key="1">
    <citation type="submission" date="2014-11" db="EMBL/GenBank/DDBJ databases">
        <authorList>
            <person name="Amaro Gonzalez C."/>
        </authorList>
    </citation>
    <scope>NUCLEOTIDE SEQUENCE</scope>
</reference>
<dbReference type="AlphaFoldDB" id="A0A0E9XLW1"/>
<dbReference type="EMBL" id="GBXM01005777">
    <property type="protein sequence ID" value="JAI02801.1"/>
    <property type="molecule type" value="Transcribed_RNA"/>
</dbReference>
<name>A0A0E9XLW1_ANGAN</name>
<evidence type="ECO:0000256" key="1">
    <source>
        <dbReference type="SAM" id="MobiDB-lite"/>
    </source>
</evidence>
<reference evidence="2" key="2">
    <citation type="journal article" date="2015" name="Fish Shellfish Immunol.">
        <title>Early steps in the European eel (Anguilla anguilla)-Vibrio vulnificus interaction in the gills: Role of the RtxA13 toxin.</title>
        <authorList>
            <person name="Callol A."/>
            <person name="Pajuelo D."/>
            <person name="Ebbesson L."/>
            <person name="Teles M."/>
            <person name="MacKenzie S."/>
            <person name="Amaro C."/>
        </authorList>
    </citation>
    <scope>NUCLEOTIDE SEQUENCE</scope>
</reference>
<organism evidence="2">
    <name type="scientific">Anguilla anguilla</name>
    <name type="common">European freshwater eel</name>
    <name type="synonym">Muraena anguilla</name>
    <dbReference type="NCBI Taxonomy" id="7936"/>
    <lineage>
        <taxon>Eukaryota</taxon>
        <taxon>Metazoa</taxon>
        <taxon>Chordata</taxon>
        <taxon>Craniata</taxon>
        <taxon>Vertebrata</taxon>
        <taxon>Euteleostomi</taxon>
        <taxon>Actinopterygii</taxon>
        <taxon>Neopterygii</taxon>
        <taxon>Teleostei</taxon>
        <taxon>Anguilliformes</taxon>
        <taxon>Anguillidae</taxon>
        <taxon>Anguilla</taxon>
    </lineage>
</organism>
<proteinExistence type="predicted"/>